<gene>
    <name evidence="1" type="ORF">C7402_14270</name>
</gene>
<keyword evidence="2" id="KW-1185">Reference proteome</keyword>
<reference evidence="1 2" key="1">
    <citation type="submission" date="2018-05" db="EMBL/GenBank/DDBJ databases">
        <title>Genomic Encyclopedia of Type Strains, Phase IV (KMG-V): Genome sequencing to study the core and pangenomes of soil and plant-associated prokaryotes.</title>
        <authorList>
            <person name="Whitman W."/>
        </authorList>
    </citation>
    <scope>NUCLEOTIDE SEQUENCE [LARGE SCALE GENOMIC DNA]</scope>
    <source>
        <strain evidence="1 2">SCZa-39</strain>
    </source>
</reference>
<comment type="caution">
    <text evidence="1">The sequence shown here is derived from an EMBL/GenBank/DDBJ whole genome shotgun (WGS) entry which is preliminary data.</text>
</comment>
<evidence type="ECO:0000313" key="1">
    <source>
        <dbReference type="EMBL" id="PVX61277.1"/>
    </source>
</evidence>
<dbReference type="Proteomes" id="UP000245712">
    <property type="component" value="Unassembled WGS sequence"/>
</dbReference>
<protein>
    <submittedName>
        <fullName evidence="1">Uncharacterized protein</fullName>
    </submittedName>
</protein>
<proteinExistence type="predicted"/>
<dbReference type="EMBL" id="QEOB01000042">
    <property type="protein sequence ID" value="PVX61277.1"/>
    <property type="molecule type" value="Genomic_DNA"/>
</dbReference>
<sequence>MEQMPCAELLALAKPLTFLDGLPLFAFAQAGFDVAKINHPQHVRLLVNMKITTVIAPTAAKLAIRTYRTSRLRA</sequence>
<evidence type="ECO:0000313" key="2">
    <source>
        <dbReference type="Proteomes" id="UP000245712"/>
    </source>
</evidence>
<name>A0ABX5K6W3_9BURK</name>
<accession>A0ABX5K6W3</accession>
<organism evidence="1 2">
    <name type="scientific">Paraburkholderia unamae</name>
    <dbReference type="NCBI Taxonomy" id="219649"/>
    <lineage>
        <taxon>Bacteria</taxon>
        <taxon>Pseudomonadati</taxon>
        <taxon>Pseudomonadota</taxon>
        <taxon>Betaproteobacteria</taxon>
        <taxon>Burkholderiales</taxon>
        <taxon>Burkholderiaceae</taxon>
        <taxon>Paraburkholderia</taxon>
    </lineage>
</organism>